<evidence type="ECO:0000256" key="8">
    <source>
        <dbReference type="PROSITE-ProRule" id="PRU00169"/>
    </source>
</evidence>
<comment type="catalytic activity">
    <reaction evidence="1">
        <text>ATP + protein L-histidine = ADP + protein N-phospho-L-histidine.</text>
        <dbReference type="EC" id="2.7.13.3"/>
    </reaction>
</comment>
<dbReference type="eggNOG" id="COG2205">
    <property type="taxonomic scope" value="Bacteria"/>
</dbReference>
<dbReference type="Gene3D" id="3.30.450.40">
    <property type="match status" value="1"/>
</dbReference>
<evidence type="ECO:0000259" key="12">
    <source>
        <dbReference type="PROSITE" id="PS50110"/>
    </source>
</evidence>
<dbReference type="CDD" id="cd16922">
    <property type="entry name" value="HATPase_EvgS-ArcB-TorS-like"/>
    <property type="match status" value="1"/>
</dbReference>
<protein>
    <recommendedName>
        <fullName evidence="3">histidine kinase</fullName>
        <ecNumber evidence="3">2.7.13.3</ecNumber>
    </recommendedName>
</protein>
<dbReference type="PROSITE" id="PS50885">
    <property type="entry name" value="HAMP"/>
    <property type="match status" value="1"/>
</dbReference>
<sequence>MKFKQSIASRLVIINLIRALVAIIVVASMLYTTREIIKSNEELDRAHQTLEHTLAMQVSSKSLLINGYGFLKSGNPEFLQTFEQERNEFDTDFAILLEGLSIHAEKSKFTLDIALEIKHIIDTWLVEEVEPQIIAQRMNVDIYSPKPVLLKSFLYGNALLTKVKDKQAELIAEEKSFLLKQQKLVQDTLAWAQLVFIGGILIFMMLGFVLSYFAATGITRRIGKLVEATQRLAKGDLDVVVDITSQDEIGLLGEYTNQTIQRLQHLEVVVKATAAEDFATQVRVLGQQDQLALSINKMSENLKNSAFERKNQTWLKNGIAELHSKMRSEHELVSLSQLVITYLAKYLNAQVGSCYLAEGKQLQLVSSYAFKRRNNNDNVFQFGEGLIGQAALEQQSILYHQLPDDHNDLLINTGISESTPTDIFVLPLVHENKVQAVLALGVSRKYSQIELEFLESVASGIAITLHVTRTRQQLVDMLEESKLQSEELQAQQEELRASNEELEEQSTMLVKSEESLRNKSEELQQINSELEERSEELERQTAEMTEKNTVIERAKQAVEIQANNLEKASRYKSEFLANMSHELRTPLNSLLILSQSLAKNSQGNLNEEQQEDARVIYEGGQSLLALINDILDLSKVEAGKLDIHFEQFSINNLLVNLGRQFKPVANKKGVELCFDKEDVLSDDFFSDPQRIEQVLRNLLSNGIKFTHHGTVSLKVIQPGPSVRFDNPALRGRNTLGFAVSDTGIGISADNQESVFEAFQQGDGSTSRNYGGTGLGLTISRELVKLMGGEIQLQSKEGEGSTFTLYLPLDRRLGLAAKQPLKANTRESKTHQEPLEISVPTADNTREEVVEVSTKADLLKSPLSPVPAREKTLQEKNTFADDRDILKAGEKSVLVIEDDPSFMRILIDLSRHKGYRGLSALTGREGLELAAMYQPSAIVLDLGLPDISGRQVLEQLKQNINTRHIPVHILSAEDKNTEVLQIGAVGFLTKPVSGEDIDSLFCNIEHLLQDSIKRVLLVEDDNNNRLAVTRLIANKNIEICSVSTGREAQEKLLSELFHCVILDLSLPDISGFELLNRLRHNKSITLPPIIVYTGRELSSEEYKELSQYTSSIVIKGANSPERLLDETTLFLHSVDSSLPHDQRKIIKMLHNSELVLQGRKILLVDDDLRNTYALSKVLREYGLEVIMADNGKLALQKLAEEENIELVLMDIMMPVMDGYEAMRKIRSQTRFKKLPIIALTAKAMPEDRTKSIEAGANDYCIKPIDVDKLIAIMKIWLFR</sequence>
<dbReference type="PROSITE" id="PS50110">
    <property type="entry name" value="RESPONSE_REGULATORY"/>
    <property type="match status" value="3"/>
</dbReference>
<dbReference type="Proteomes" id="UP000000639">
    <property type="component" value="Chromosome"/>
</dbReference>
<evidence type="ECO:0000313" key="15">
    <source>
        <dbReference type="Proteomes" id="UP000000639"/>
    </source>
</evidence>
<evidence type="ECO:0000256" key="10">
    <source>
        <dbReference type="SAM" id="Phobius"/>
    </source>
</evidence>
<name>A1T0X8_PSYIN</name>
<comment type="subcellular location">
    <subcellularLocation>
        <location evidence="2">Membrane</location>
    </subcellularLocation>
</comment>
<dbReference type="InterPro" id="IPR004358">
    <property type="entry name" value="Sig_transdc_His_kin-like_C"/>
</dbReference>
<dbReference type="AlphaFoldDB" id="A1T0X8"/>
<feature type="modified residue" description="4-aspartylphosphate" evidence="8">
    <location>
        <position position="1209"/>
    </location>
</feature>
<feature type="modified residue" description="4-aspartylphosphate" evidence="8">
    <location>
        <position position="1062"/>
    </location>
</feature>
<dbReference type="Gene3D" id="1.10.287.130">
    <property type="match status" value="1"/>
</dbReference>
<dbReference type="Gene3D" id="6.10.340.10">
    <property type="match status" value="1"/>
</dbReference>
<dbReference type="Pfam" id="PF13185">
    <property type="entry name" value="GAF_2"/>
    <property type="match status" value="1"/>
</dbReference>
<keyword evidence="6 14" id="KW-0418">Kinase</keyword>
<feature type="domain" description="Response regulatory" evidence="12">
    <location>
        <begin position="1013"/>
        <end position="1129"/>
    </location>
</feature>
<dbReference type="SUPFAM" id="SSF55781">
    <property type="entry name" value="GAF domain-like"/>
    <property type="match status" value="1"/>
</dbReference>
<dbReference type="PANTHER" id="PTHR45339:SF1">
    <property type="entry name" value="HYBRID SIGNAL TRANSDUCTION HISTIDINE KINASE J"/>
    <property type="match status" value="1"/>
</dbReference>
<feature type="modified residue" description="4-aspartylphosphate" evidence="8">
    <location>
        <position position="940"/>
    </location>
</feature>
<dbReference type="InterPro" id="IPR003661">
    <property type="entry name" value="HisK_dim/P_dom"/>
</dbReference>
<evidence type="ECO:0000256" key="1">
    <source>
        <dbReference type="ARBA" id="ARBA00000085"/>
    </source>
</evidence>
<dbReference type="GO" id="GO:0000155">
    <property type="term" value="F:phosphorelay sensor kinase activity"/>
    <property type="evidence" value="ECO:0007669"/>
    <property type="project" value="InterPro"/>
</dbReference>
<keyword evidence="4 8" id="KW-0597">Phosphoprotein</keyword>
<reference evidence="14 15" key="1">
    <citation type="submission" date="2007-01" db="EMBL/GenBank/DDBJ databases">
        <title>Complete sequence of Psychromonas ingrahamii 37.</title>
        <authorList>
            <consortium name="US DOE Joint Genome Institute"/>
            <person name="Copeland A."/>
            <person name="Lucas S."/>
            <person name="Lapidus A."/>
            <person name="Barry K."/>
            <person name="Detter J.C."/>
            <person name="Glavina del Rio T."/>
            <person name="Hammon N."/>
            <person name="Israni S."/>
            <person name="Dalin E."/>
            <person name="Tice H."/>
            <person name="Pitluck S."/>
            <person name="Thompson L.S."/>
            <person name="Brettin T."/>
            <person name="Bruce D."/>
            <person name="Han C."/>
            <person name="Tapia R."/>
            <person name="Schmutz J."/>
            <person name="Larimer F."/>
            <person name="Land M."/>
            <person name="Hauser L."/>
            <person name="Kyrpides N."/>
            <person name="Ivanova N."/>
            <person name="Staley J."/>
            <person name="Richardson P."/>
        </authorList>
    </citation>
    <scope>NUCLEOTIDE SEQUENCE [LARGE SCALE GENOMIC DNA]</scope>
    <source>
        <strain evidence="14 15">37</strain>
    </source>
</reference>
<dbReference type="SMART" id="SM00065">
    <property type="entry name" value="GAF"/>
    <property type="match status" value="1"/>
</dbReference>
<feature type="domain" description="Response regulatory" evidence="12">
    <location>
        <begin position="891"/>
        <end position="1004"/>
    </location>
</feature>
<dbReference type="InterPro" id="IPR011006">
    <property type="entry name" value="CheY-like_superfamily"/>
</dbReference>
<dbReference type="SMART" id="SM00387">
    <property type="entry name" value="HATPase_c"/>
    <property type="match status" value="1"/>
</dbReference>
<dbReference type="SUPFAM" id="SSF47384">
    <property type="entry name" value="Homodimeric domain of signal transducing histidine kinase"/>
    <property type="match status" value="1"/>
</dbReference>
<keyword evidence="5" id="KW-0808">Transferase</keyword>
<dbReference type="EC" id="2.7.13.3" evidence="3"/>
<dbReference type="GO" id="GO:0016020">
    <property type="term" value="C:membrane"/>
    <property type="evidence" value="ECO:0007669"/>
    <property type="project" value="UniProtKB-SubCell"/>
</dbReference>
<dbReference type="InterPro" id="IPR029016">
    <property type="entry name" value="GAF-like_dom_sf"/>
</dbReference>
<evidence type="ECO:0000256" key="7">
    <source>
        <dbReference type="ARBA" id="ARBA00023012"/>
    </source>
</evidence>
<dbReference type="Gene3D" id="3.40.50.2300">
    <property type="match status" value="3"/>
</dbReference>
<evidence type="ECO:0000256" key="6">
    <source>
        <dbReference type="ARBA" id="ARBA00022777"/>
    </source>
</evidence>
<evidence type="ECO:0000259" key="13">
    <source>
        <dbReference type="PROSITE" id="PS50885"/>
    </source>
</evidence>
<keyword evidence="15" id="KW-1185">Reference proteome</keyword>
<dbReference type="STRING" id="357804.Ping_3719"/>
<gene>
    <name evidence="14" type="ordered locus">Ping_3719</name>
</gene>
<dbReference type="RefSeq" id="WP_011771941.1">
    <property type="nucleotide sequence ID" value="NC_008709.1"/>
</dbReference>
<feature type="domain" description="Response regulatory" evidence="12">
    <location>
        <begin position="1159"/>
        <end position="1276"/>
    </location>
</feature>
<evidence type="ECO:0000256" key="9">
    <source>
        <dbReference type="SAM" id="MobiDB-lite"/>
    </source>
</evidence>
<dbReference type="CDD" id="cd17546">
    <property type="entry name" value="REC_hyHK_CKI1_RcsC-like"/>
    <property type="match status" value="1"/>
</dbReference>
<keyword evidence="10" id="KW-0472">Membrane</keyword>
<dbReference type="PROSITE" id="PS50109">
    <property type="entry name" value="HIS_KIN"/>
    <property type="match status" value="1"/>
</dbReference>
<organism evidence="14 15">
    <name type="scientific">Psychromonas ingrahamii (strain DSM 17664 / CCUG 51855 / 37)</name>
    <dbReference type="NCBI Taxonomy" id="357804"/>
    <lineage>
        <taxon>Bacteria</taxon>
        <taxon>Pseudomonadati</taxon>
        <taxon>Pseudomonadota</taxon>
        <taxon>Gammaproteobacteria</taxon>
        <taxon>Alteromonadales</taxon>
        <taxon>Psychromonadaceae</taxon>
        <taxon>Psychromonas</taxon>
    </lineage>
</organism>
<dbReference type="Pfam" id="PF00512">
    <property type="entry name" value="HisKA"/>
    <property type="match status" value="1"/>
</dbReference>
<feature type="domain" description="HAMP" evidence="13">
    <location>
        <begin position="216"/>
        <end position="268"/>
    </location>
</feature>
<dbReference type="InterPro" id="IPR036890">
    <property type="entry name" value="HATPase_C_sf"/>
</dbReference>
<dbReference type="Pfam" id="PF02518">
    <property type="entry name" value="HATPase_c"/>
    <property type="match status" value="1"/>
</dbReference>
<evidence type="ECO:0000313" key="14">
    <source>
        <dbReference type="EMBL" id="ABM05393.1"/>
    </source>
</evidence>
<dbReference type="SUPFAM" id="SSF52172">
    <property type="entry name" value="CheY-like"/>
    <property type="match status" value="3"/>
</dbReference>
<evidence type="ECO:0000256" key="5">
    <source>
        <dbReference type="ARBA" id="ARBA00022679"/>
    </source>
</evidence>
<dbReference type="eggNOG" id="COG5278">
    <property type="taxonomic scope" value="Bacteria"/>
</dbReference>
<proteinExistence type="predicted"/>
<keyword evidence="10" id="KW-0812">Transmembrane</keyword>
<accession>A1T0X8</accession>
<feature type="transmembrane region" description="Helical" evidence="10">
    <location>
        <begin position="190"/>
        <end position="215"/>
    </location>
</feature>
<dbReference type="CDD" id="cd06225">
    <property type="entry name" value="HAMP"/>
    <property type="match status" value="1"/>
</dbReference>
<dbReference type="EMBL" id="CP000510">
    <property type="protein sequence ID" value="ABM05393.1"/>
    <property type="molecule type" value="Genomic_DNA"/>
</dbReference>
<dbReference type="InterPro" id="IPR003018">
    <property type="entry name" value="GAF"/>
</dbReference>
<dbReference type="SMART" id="SM00448">
    <property type="entry name" value="REC"/>
    <property type="match status" value="3"/>
</dbReference>
<dbReference type="InterPro" id="IPR003660">
    <property type="entry name" value="HAMP_dom"/>
</dbReference>
<dbReference type="eggNOG" id="COG2972">
    <property type="taxonomic scope" value="Bacteria"/>
</dbReference>
<dbReference type="Pfam" id="PF00672">
    <property type="entry name" value="HAMP"/>
    <property type="match status" value="1"/>
</dbReference>
<dbReference type="Pfam" id="PF00072">
    <property type="entry name" value="Response_reg"/>
    <property type="match status" value="3"/>
</dbReference>
<dbReference type="Gene3D" id="3.30.565.10">
    <property type="entry name" value="Histidine kinase-like ATPase, C-terminal domain"/>
    <property type="match status" value="1"/>
</dbReference>
<dbReference type="InterPro" id="IPR005467">
    <property type="entry name" value="His_kinase_dom"/>
</dbReference>
<dbReference type="SMART" id="SM00304">
    <property type="entry name" value="HAMP"/>
    <property type="match status" value="1"/>
</dbReference>
<dbReference type="SUPFAM" id="SSF55874">
    <property type="entry name" value="ATPase domain of HSP90 chaperone/DNA topoisomerase II/histidine kinase"/>
    <property type="match status" value="1"/>
</dbReference>
<dbReference type="HOGENOM" id="CLU_000445_127_0_6"/>
<dbReference type="InterPro" id="IPR001789">
    <property type="entry name" value="Sig_transdc_resp-reg_receiver"/>
</dbReference>
<evidence type="ECO:0000256" key="3">
    <source>
        <dbReference type="ARBA" id="ARBA00012438"/>
    </source>
</evidence>
<dbReference type="OrthoDB" id="9810730at2"/>
<dbReference type="SUPFAM" id="SSF158472">
    <property type="entry name" value="HAMP domain-like"/>
    <property type="match status" value="1"/>
</dbReference>
<dbReference type="PANTHER" id="PTHR45339">
    <property type="entry name" value="HYBRID SIGNAL TRANSDUCTION HISTIDINE KINASE J"/>
    <property type="match status" value="1"/>
</dbReference>
<keyword evidence="10" id="KW-1133">Transmembrane helix</keyword>
<dbReference type="eggNOG" id="COG2203">
    <property type="taxonomic scope" value="Bacteria"/>
</dbReference>
<feature type="region of interest" description="Disordered" evidence="9">
    <location>
        <begin position="485"/>
        <end position="506"/>
    </location>
</feature>
<dbReference type="KEGG" id="pin:Ping_3719"/>
<dbReference type="InterPro" id="IPR036097">
    <property type="entry name" value="HisK_dim/P_sf"/>
</dbReference>
<dbReference type="InterPro" id="IPR003594">
    <property type="entry name" value="HATPase_dom"/>
</dbReference>
<evidence type="ECO:0000259" key="11">
    <source>
        <dbReference type="PROSITE" id="PS50109"/>
    </source>
</evidence>
<feature type="domain" description="Histidine kinase" evidence="11">
    <location>
        <begin position="578"/>
        <end position="810"/>
    </location>
</feature>
<feature type="transmembrane region" description="Helical" evidence="10">
    <location>
        <begin position="12"/>
        <end position="31"/>
    </location>
</feature>
<keyword evidence="7" id="KW-0902">Two-component regulatory system</keyword>
<evidence type="ECO:0000256" key="2">
    <source>
        <dbReference type="ARBA" id="ARBA00004370"/>
    </source>
</evidence>
<dbReference type="eggNOG" id="COG0784">
    <property type="taxonomic scope" value="Bacteria"/>
</dbReference>
<dbReference type="FunFam" id="3.30.565.10:FF:000010">
    <property type="entry name" value="Sensor histidine kinase RcsC"/>
    <property type="match status" value="1"/>
</dbReference>
<dbReference type="SMART" id="SM00388">
    <property type="entry name" value="HisKA"/>
    <property type="match status" value="1"/>
</dbReference>
<dbReference type="eggNOG" id="COG0745">
    <property type="taxonomic scope" value="Bacteria"/>
</dbReference>
<dbReference type="CDD" id="cd00082">
    <property type="entry name" value="HisKA"/>
    <property type="match status" value="1"/>
</dbReference>
<dbReference type="PRINTS" id="PR00344">
    <property type="entry name" value="BCTRLSENSOR"/>
</dbReference>
<evidence type="ECO:0000256" key="4">
    <source>
        <dbReference type="ARBA" id="ARBA00022553"/>
    </source>
</evidence>